<protein>
    <submittedName>
        <fullName evidence="1">Wsv447-like protein</fullName>
    </submittedName>
</protein>
<organism evidence="1">
    <name type="scientific">Melicertus latisulcatus pemonivirus</name>
    <dbReference type="NCBI Taxonomy" id="2984278"/>
    <lineage>
        <taxon>Viruses</taxon>
        <taxon>Viruses incertae sedis</taxon>
        <taxon>Naldaviricetes</taxon>
        <taxon>Nimaviridae</taxon>
    </lineage>
</organism>
<accession>A0A9C7BW07</accession>
<reference evidence="1" key="1">
    <citation type="submission" date="2022-10" db="EMBL/GenBank/DDBJ databases">
        <title>Genome sequences of endogenous nimaviruses in decapod crustaceans.</title>
        <authorList>
            <person name="Kawato S."/>
            <person name="Nozaki R."/>
            <person name="Kondo H."/>
            <person name="Hirono I."/>
        </authorList>
    </citation>
    <scope>NUCLEOTIDE SEQUENCE</scope>
    <source>
        <strain evidence="1">Okinawa2016</strain>
    </source>
</reference>
<sequence length="200" mass="22522">MYVLDGSGNVMAFNSKWAERTGSRLANLGGADPLATELENLQTDMFGHGDRVPADVREHLTNLGKDKLLDLFMAVHRLKALDEYAKTWGDREYIKFDPAFVTERISRNGLALLFYDIFPHSASARTCAAFAHYIFLVYEGIHLYGTAFAFVPGPREAMNTNLRSSNHLQTSTDPGLCEWVERKECKCLCVFLSFDMSDHS</sequence>
<proteinExistence type="predicted"/>
<dbReference type="EMBL" id="LC738875">
    <property type="protein sequence ID" value="BDT62469.1"/>
    <property type="molecule type" value="Genomic_DNA"/>
</dbReference>
<evidence type="ECO:0000313" key="1">
    <source>
        <dbReference type="EMBL" id="BDT62469.1"/>
    </source>
</evidence>
<name>A0A9C7BW07_9VIRU</name>